<dbReference type="PANTHER" id="PTHR30146:SF109">
    <property type="entry name" value="HTH-TYPE TRANSCRIPTIONAL REGULATOR GALS"/>
    <property type="match status" value="1"/>
</dbReference>
<dbReference type="CDD" id="cd06294">
    <property type="entry name" value="PBP1_MalR-like"/>
    <property type="match status" value="1"/>
</dbReference>
<protein>
    <submittedName>
        <fullName evidence="5">HTH-type transcriptional regulator MalR</fullName>
    </submittedName>
</protein>
<evidence type="ECO:0000256" key="3">
    <source>
        <dbReference type="ARBA" id="ARBA00023163"/>
    </source>
</evidence>
<proteinExistence type="predicted"/>
<gene>
    <name evidence="5" type="primary">malR</name>
    <name evidence="5" type="ORF">BN1080_02891</name>
</gene>
<dbReference type="Proteomes" id="UP000043699">
    <property type="component" value="Unassembled WGS sequence"/>
</dbReference>
<evidence type="ECO:0000256" key="1">
    <source>
        <dbReference type="ARBA" id="ARBA00023015"/>
    </source>
</evidence>
<evidence type="ECO:0000313" key="6">
    <source>
        <dbReference type="Proteomes" id="UP000043699"/>
    </source>
</evidence>
<dbReference type="CDD" id="cd01392">
    <property type="entry name" value="HTH_LacI"/>
    <property type="match status" value="1"/>
</dbReference>
<dbReference type="InterPro" id="IPR000843">
    <property type="entry name" value="HTH_LacI"/>
</dbReference>
<dbReference type="SUPFAM" id="SSF47413">
    <property type="entry name" value="lambda repressor-like DNA-binding domains"/>
    <property type="match status" value="1"/>
</dbReference>
<sequence length="339" mass="37364">MAITIKDVAKRAAVSPATVSRVIADNPRISEKTKKKVREAMEELGYYPNFQARNLVVQRSQTLGVIMANSATLAFQNPFFPEVLRGISVSAHNSQFGLYLSTGATEEEVLQEVKAMTQGKKVDGIILLYSRIGDKVMEYLNDSGLPFSMVGRPYKNVHQISYVDNDNVRNAREVVEYFIGLGHKRIAFVAGGNDFVVSIDRLEGYQQALAAHSLDFDAQYIVTQEMMQGHGPNAILQLMNLPEPPTAIVTHDDLVAYEVIGYLEDLEINVPGDVSIIGFNNHTLSGHLKPPLSSVDISIYDLGLEAANLAIEKIMDKTAPAKQVIVSSRLIERGSCQRL</sequence>
<feature type="domain" description="HTH lacI-type" evidence="4">
    <location>
        <begin position="3"/>
        <end position="57"/>
    </location>
</feature>
<keyword evidence="3" id="KW-0804">Transcription</keyword>
<dbReference type="InterPro" id="IPR010982">
    <property type="entry name" value="Lambda_DNA-bd_dom_sf"/>
</dbReference>
<organism evidence="5 6">
    <name type="scientific">Planococcus massiliensis</name>
    <dbReference type="NCBI Taxonomy" id="1499687"/>
    <lineage>
        <taxon>Bacteria</taxon>
        <taxon>Bacillati</taxon>
        <taxon>Bacillota</taxon>
        <taxon>Bacilli</taxon>
        <taxon>Bacillales</taxon>
        <taxon>Caryophanaceae</taxon>
        <taxon>Planococcus</taxon>
    </lineage>
</organism>
<evidence type="ECO:0000259" key="4">
    <source>
        <dbReference type="PROSITE" id="PS50932"/>
    </source>
</evidence>
<dbReference type="InterPro" id="IPR028082">
    <property type="entry name" value="Peripla_BP_I"/>
</dbReference>
<dbReference type="SUPFAM" id="SSF53822">
    <property type="entry name" value="Periplasmic binding protein-like I"/>
    <property type="match status" value="1"/>
</dbReference>
<dbReference type="Pfam" id="PF00356">
    <property type="entry name" value="LacI"/>
    <property type="match status" value="1"/>
</dbReference>
<evidence type="ECO:0000256" key="2">
    <source>
        <dbReference type="ARBA" id="ARBA00023125"/>
    </source>
</evidence>
<dbReference type="GO" id="GO:0003700">
    <property type="term" value="F:DNA-binding transcription factor activity"/>
    <property type="evidence" value="ECO:0007669"/>
    <property type="project" value="TreeGrafter"/>
</dbReference>
<evidence type="ECO:0000313" key="5">
    <source>
        <dbReference type="EMBL" id="CEG23884.1"/>
    </source>
</evidence>
<reference evidence="5 6" key="1">
    <citation type="submission" date="2014-09" db="EMBL/GenBank/DDBJ databases">
        <authorList>
            <person name="Urmite Genomes Urmite Genomes"/>
        </authorList>
    </citation>
    <scope>NUCLEOTIDE SEQUENCE [LARGE SCALE GENOMIC DNA]</scope>
    <source>
        <strain evidence="5 6">ES2</strain>
    </source>
</reference>
<dbReference type="InterPro" id="IPR046335">
    <property type="entry name" value="LacI/GalR-like_sensor"/>
</dbReference>
<dbReference type="SMART" id="SM00354">
    <property type="entry name" value="HTH_LACI"/>
    <property type="match status" value="1"/>
</dbReference>
<dbReference type="PROSITE" id="PS50932">
    <property type="entry name" value="HTH_LACI_2"/>
    <property type="match status" value="1"/>
</dbReference>
<dbReference type="OrthoDB" id="9775106at2"/>
<name>A0A098ENM1_9BACL</name>
<dbReference type="AlphaFoldDB" id="A0A098ENM1"/>
<dbReference type="Gene3D" id="3.40.50.2300">
    <property type="match status" value="2"/>
</dbReference>
<dbReference type="PANTHER" id="PTHR30146">
    <property type="entry name" value="LACI-RELATED TRANSCRIPTIONAL REPRESSOR"/>
    <property type="match status" value="1"/>
</dbReference>
<dbReference type="EMBL" id="CCXS01000001">
    <property type="protein sequence ID" value="CEG23884.1"/>
    <property type="molecule type" value="Genomic_DNA"/>
</dbReference>
<dbReference type="Pfam" id="PF13377">
    <property type="entry name" value="Peripla_BP_3"/>
    <property type="match status" value="1"/>
</dbReference>
<accession>A0A098ENM1</accession>
<keyword evidence="1" id="KW-0805">Transcription regulation</keyword>
<keyword evidence="6" id="KW-1185">Reference proteome</keyword>
<keyword evidence="2" id="KW-0238">DNA-binding</keyword>
<dbReference type="PROSITE" id="PS00356">
    <property type="entry name" value="HTH_LACI_1"/>
    <property type="match status" value="1"/>
</dbReference>
<dbReference type="Gene3D" id="1.10.260.40">
    <property type="entry name" value="lambda repressor-like DNA-binding domains"/>
    <property type="match status" value="1"/>
</dbReference>
<dbReference type="GO" id="GO:0000976">
    <property type="term" value="F:transcription cis-regulatory region binding"/>
    <property type="evidence" value="ECO:0007669"/>
    <property type="project" value="TreeGrafter"/>
</dbReference>
<dbReference type="STRING" id="1499687.BN1080_02891"/>
<dbReference type="RefSeq" id="WP_052652929.1">
    <property type="nucleotide sequence ID" value="NZ_CCXS01000001.1"/>
</dbReference>